<proteinExistence type="predicted"/>
<dbReference type="VEuPathDB" id="FungiDB:UMAG_02174"/>
<gene>
    <name evidence="2" type="ORF">UMAG_02174</name>
</gene>
<feature type="compositionally biased region" description="Polar residues" evidence="1">
    <location>
        <begin position="52"/>
        <end position="62"/>
    </location>
</feature>
<feature type="region of interest" description="Disordered" evidence="1">
    <location>
        <begin position="1"/>
        <end position="88"/>
    </location>
</feature>
<dbReference type="AlphaFoldDB" id="A0A0D1E5K1"/>
<dbReference type="RefSeq" id="XP_011388525.1">
    <property type="nucleotide sequence ID" value="XM_011390223.1"/>
</dbReference>
<sequence length="106" mass="11718">MRAAFGAKLTRKPEPGSRSLANKSENEVRNLIKSRITNRSGKRQDERDSHELNSGSQPNNHASPAPGTKHKRQATSTKSEALPDHECKKKATDLAPKITNRECGFL</sequence>
<organism evidence="2 3">
    <name type="scientific">Mycosarcoma maydis</name>
    <name type="common">Corn smut fungus</name>
    <name type="synonym">Ustilago maydis</name>
    <dbReference type="NCBI Taxonomy" id="5270"/>
    <lineage>
        <taxon>Eukaryota</taxon>
        <taxon>Fungi</taxon>
        <taxon>Dikarya</taxon>
        <taxon>Basidiomycota</taxon>
        <taxon>Ustilaginomycotina</taxon>
        <taxon>Ustilaginomycetes</taxon>
        <taxon>Ustilaginales</taxon>
        <taxon>Ustilaginaceae</taxon>
        <taxon>Mycosarcoma</taxon>
    </lineage>
</organism>
<accession>A0A0D1E5K1</accession>
<protein>
    <submittedName>
        <fullName evidence="2">Uncharacterized protein</fullName>
    </submittedName>
</protein>
<dbReference type="KEGG" id="uma:UMAG_02174"/>
<feature type="compositionally biased region" description="Basic and acidic residues" evidence="1">
    <location>
        <begin position="42"/>
        <end position="51"/>
    </location>
</feature>
<evidence type="ECO:0000256" key="1">
    <source>
        <dbReference type="SAM" id="MobiDB-lite"/>
    </source>
</evidence>
<dbReference type="InParanoid" id="A0A0D1E5K1"/>
<evidence type="ECO:0000313" key="2">
    <source>
        <dbReference type="EMBL" id="KIS69640.1"/>
    </source>
</evidence>
<dbReference type="Proteomes" id="UP000000561">
    <property type="component" value="Chromosome 5"/>
</dbReference>
<evidence type="ECO:0000313" key="3">
    <source>
        <dbReference type="Proteomes" id="UP000000561"/>
    </source>
</evidence>
<dbReference type="EMBL" id="CM003144">
    <property type="protein sequence ID" value="KIS69640.1"/>
    <property type="molecule type" value="Genomic_DNA"/>
</dbReference>
<reference evidence="2 3" key="1">
    <citation type="journal article" date="2006" name="Nature">
        <title>Insights from the genome of the biotrophic fungal plant pathogen Ustilago maydis.</title>
        <authorList>
            <person name="Kamper J."/>
            <person name="Kahmann R."/>
            <person name="Bolker M."/>
            <person name="Ma L.J."/>
            <person name="Brefort T."/>
            <person name="Saville B.J."/>
            <person name="Banuett F."/>
            <person name="Kronstad J.W."/>
            <person name="Gold S.E."/>
            <person name="Muller O."/>
            <person name="Perlin M.H."/>
            <person name="Wosten H.A."/>
            <person name="de Vries R."/>
            <person name="Ruiz-Herrera J."/>
            <person name="Reynaga-Pena C.G."/>
            <person name="Snetselaar K."/>
            <person name="McCann M."/>
            <person name="Perez-Martin J."/>
            <person name="Feldbrugge M."/>
            <person name="Basse C.W."/>
            <person name="Steinberg G."/>
            <person name="Ibeas J.I."/>
            <person name="Holloman W."/>
            <person name="Guzman P."/>
            <person name="Farman M."/>
            <person name="Stajich J.E."/>
            <person name="Sentandreu R."/>
            <person name="Gonzalez-Prieto J.M."/>
            <person name="Kennell J.C."/>
            <person name="Molina L."/>
            <person name="Schirawski J."/>
            <person name="Mendoza-Mendoza A."/>
            <person name="Greilinger D."/>
            <person name="Munch K."/>
            <person name="Rossel N."/>
            <person name="Scherer M."/>
            <person name="Vranes M."/>
            <person name="Ladendorf O."/>
            <person name="Vincon V."/>
            <person name="Fuchs U."/>
            <person name="Sandrock B."/>
            <person name="Meng S."/>
            <person name="Ho E.C."/>
            <person name="Cahill M.J."/>
            <person name="Boyce K.J."/>
            <person name="Klose J."/>
            <person name="Klosterman S.J."/>
            <person name="Deelstra H.J."/>
            <person name="Ortiz-Castellanos L."/>
            <person name="Li W."/>
            <person name="Sanchez-Alonso P."/>
            <person name="Schreier P.H."/>
            <person name="Hauser-Hahn I."/>
            <person name="Vaupel M."/>
            <person name="Koopmann E."/>
            <person name="Friedrich G."/>
            <person name="Voss H."/>
            <person name="Schluter T."/>
            <person name="Margolis J."/>
            <person name="Platt D."/>
            <person name="Swimmer C."/>
            <person name="Gnirke A."/>
            <person name="Chen F."/>
            <person name="Vysotskaia V."/>
            <person name="Mannhaupt G."/>
            <person name="Guldener U."/>
            <person name="Munsterkotter M."/>
            <person name="Haase D."/>
            <person name="Oesterheld M."/>
            <person name="Mewes H.W."/>
            <person name="Mauceli E.W."/>
            <person name="DeCaprio D."/>
            <person name="Wade C.M."/>
            <person name="Butler J."/>
            <person name="Young S."/>
            <person name="Jaffe D.B."/>
            <person name="Calvo S."/>
            <person name="Nusbaum C."/>
            <person name="Galagan J."/>
            <person name="Birren B.W."/>
        </authorList>
    </citation>
    <scope>NUCLEOTIDE SEQUENCE [LARGE SCALE GENOMIC DNA]</scope>
    <source>
        <strain evidence="3">DSM 14603 / FGSC 9021 / UM521</strain>
    </source>
</reference>
<keyword evidence="3" id="KW-1185">Reference proteome</keyword>
<name>A0A0D1E5K1_MYCMD</name>
<dbReference type="GeneID" id="23562984"/>